<comment type="function">
    <text evidence="2">Cell wall formation.</text>
</comment>
<dbReference type="PANTHER" id="PTHR21071">
    <property type="entry name" value="UDP-N-ACETYLENOLPYRUVOYLGLUCOSAMINE REDUCTASE"/>
    <property type="match status" value="1"/>
</dbReference>
<dbReference type="Gene3D" id="3.30.465.10">
    <property type="match status" value="1"/>
</dbReference>
<dbReference type="Gene3D" id="3.90.78.10">
    <property type="entry name" value="UDP-N-acetylenolpyruvoylglucosamine reductase, C-terminal domain"/>
    <property type="match status" value="1"/>
</dbReference>
<comment type="subcellular location">
    <subcellularLocation>
        <location evidence="3">Cytoplasm</location>
    </subcellularLocation>
</comment>
<dbReference type="AlphaFoldDB" id="A0A381RAP9"/>
<dbReference type="HAMAP" id="MF_00037">
    <property type="entry name" value="MurB"/>
    <property type="match status" value="1"/>
</dbReference>
<dbReference type="PANTHER" id="PTHR21071:SF4">
    <property type="entry name" value="UDP-N-ACETYLENOLPYRUVOYLGLUCOSAMINE REDUCTASE"/>
    <property type="match status" value="1"/>
</dbReference>
<evidence type="ECO:0000256" key="4">
    <source>
        <dbReference type="ARBA" id="ARBA00004752"/>
    </source>
</evidence>
<dbReference type="InterPro" id="IPR006094">
    <property type="entry name" value="Oxid_FAD_bind_N"/>
</dbReference>
<dbReference type="InterPro" id="IPR016169">
    <property type="entry name" value="FAD-bd_PCMH_sub2"/>
</dbReference>
<comment type="pathway">
    <text evidence="4">Cell wall biogenesis; peptidoglycan biosynthesis.</text>
</comment>
<dbReference type="InterPro" id="IPR016167">
    <property type="entry name" value="FAD-bd_PCMH_sub1"/>
</dbReference>
<dbReference type="GO" id="GO:0008762">
    <property type="term" value="F:UDP-N-acetylmuramate dehydrogenase activity"/>
    <property type="evidence" value="ECO:0007669"/>
    <property type="project" value="UniProtKB-EC"/>
</dbReference>
<protein>
    <recommendedName>
        <fullName evidence="5">UDP-N-acetylmuramate dehydrogenase</fullName>
        <ecNumber evidence="5">1.3.1.98</ecNumber>
    </recommendedName>
</protein>
<dbReference type="GO" id="GO:0008360">
    <property type="term" value="P:regulation of cell shape"/>
    <property type="evidence" value="ECO:0007669"/>
    <property type="project" value="UniProtKB-KW"/>
</dbReference>
<evidence type="ECO:0000256" key="16">
    <source>
        <dbReference type="ARBA" id="ARBA00048914"/>
    </source>
</evidence>
<evidence type="ECO:0000256" key="14">
    <source>
        <dbReference type="ARBA" id="ARBA00023306"/>
    </source>
</evidence>
<keyword evidence="8" id="KW-0285">Flavoprotein</keyword>
<evidence type="ECO:0000256" key="15">
    <source>
        <dbReference type="ARBA" id="ARBA00023316"/>
    </source>
</evidence>
<comment type="cofactor">
    <cofactor evidence="1">
        <name>FAD</name>
        <dbReference type="ChEBI" id="CHEBI:57692"/>
    </cofactor>
</comment>
<evidence type="ECO:0000256" key="7">
    <source>
        <dbReference type="ARBA" id="ARBA00022618"/>
    </source>
</evidence>
<feature type="domain" description="FAD-binding PCMH-type" evidence="17">
    <location>
        <begin position="18"/>
        <end position="188"/>
    </location>
</feature>
<dbReference type="InterPro" id="IPR036635">
    <property type="entry name" value="MurB_C_sf"/>
</dbReference>
<dbReference type="SUPFAM" id="SSF56194">
    <property type="entry name" value="Uridine diphospho-N-Acetylenolpyruvylglucosamine reductase, MurB, C-terminal domain"/>
    <property type="match status" value="1"/>
</dbReference>
<comment type="catalytic activity">
    <reaction evidence="16">
        <text>UDP-N-acetyl-alpha-D-muramate + NADP(+) = UDP-N-acetyl-3-O-(1-carboxyvinyl)-alpha-D-glucosamine + NADPH + H(+)</text>
        <dbReference type="Rhea" id="RHEA:12248"/>
        <dbReference type="ChEBI" id="CHEBI:15378"/>
        <dbReference type="ChEBI" id="CHEBI:57783"/>
        <dbReference type="ChEBI" id="CHEBI:58349"/>
        <dbReference type="ChEBI" id="CHEBI:68483"/>
        <dbReference type="ChEBI" id="CHEBI:70757"/>
        <dbReference type="EC" id="1.3.1.98"/>
    </reaction>
</comment>
<dbReference type="UniPathway" id="UPA00219"/>
<gene>
    <name evidence="18" type="ORF">METZ01_LOCUS41555</name>
</gene>
<dbReference type="Gene3D" id="3.30.43.10">
    <property type="entry name" value="Uridine Diphospho-n-acetylenolpyruvylglucosamine Reductase, domain 2"/>
    <property type="match status" value="1"/>
</dbReference>
<keyword evidence="12" id="KW-0573">Peptidoglycan synthesis</keyword>
<evidence type="ECO:0000256" key="13">
    <source>
        <dbReference type="ARBA" id="ARBA00023002"/>
    </source>
</evidence>
<accession>A0A381RAP9</accession>
<keyword evidence="7" id="KW-0132">Cell division</keyword>
<evidence type="ECO:0000256" key="5">
    <source>
        <dbReference type="ARBA" id="ARBA00012518"/>
    </source>
</evidence>
<dbReference type="InterPro" id="IPR016166">
    <property type="entry name" value="FAD-bd_PCMH"/>
</dbReference>
<dbReference type="PROSITE" id="PS51387">
    <property type="entry name" value="FAD_PCMH"/>
    <property type="match status" value="1"/>
</dbReference>
<evidence type="ECO:0000256" key="9">
    <source>
        <dbReference type="ARBA" id="ARBA00022827"/>
    </source>
</evidence>
<evidence type="ECO:0000256" key="11">
    <source>
        <dbReference type="ARBA" id="ARBA00022960"/>
    </source>
</evidence>
<keyword evidence="11" id="KW-0133">Cell shape</keyword>
<dbReference type="NCBIfam" id="NF000755">
    <property type="entry name" value="PRK00046.1"/>
    <property type="match status" value="1"/>
</dbReference>
<evidence type="ECO:0000256" key="6">
    <source>
        <dbReference type="ARBA" id="ARBA00022490"/>
    </source>
</evidence>
<evidence type="ECO:0000256" key="3">
    <source>
        <dbReference type="ARBA" id="ARBA00004496"/>
    </source>
</evidence>
<evidence type="ECO:0000256" key="10">
    <source>
        <dbReference type="ARBA" id="ARBA00022857"/>
    </source>
</evidence>
<name>A0A381RAP9_9ZZZZ</name>
<dbReference type="GO" id="GO:0005829">
    <property type="term" value="C:cytosol"/>
    <property type="evidence" value="ECO:0007669"/>
    <property type="project" value="TreeGrafter"/>
</dbReference>
<dbReference type="GO" id="GO:0071949">
    <property type="term" value="F:FAD binding"/>
    <property type="evidence" value="ECO:0007669"/>
    <property type="project" value="InterPro"/>
</dbReference>
<dbReference type="EMBL" id="UINC01001782">
    <property type="protein sequence ID" value="SUZ88701.1"/>
    <property type="molecule type" value="Genomic_DNA"/>
</dbReference>
<dbReference type="InterPro" id="IPR003170">
    <property type="entry name" value="MurB"/>
</dbReference>
<evidence type="ECO:0000256" key="12">
    <source>
        <dbReference type="ARBA" id="ARBA00022984"/>
    </source>
</evidence>
<evidence type="ECO:0000256" key="2">
    <source>
        <dbReference type="ARBA" id="ARBA00003921"/>
    </source>
</evidence>
<dbReference type="NCBIfam" id="TIGR00179">
    <property type="entry name" value="murB"/>
    <property type="match status" value="1"/>
</dbReference>
<dbReference type="GO" id="GO:0009252">
    <property type="term" value="P:peptidoglycan biosynthetic process"/>
    <property type="evidence" value="ECO:0007669"/>
    <property type="project" value="UniProtKB-UniPathway"/>
</dbReference>
<organism evidence="18">
    <name type="scientific">marine metagenome</name>
    <dbReference type="NCBI Taxonomy" id="408172"/>
    <lineage>
        <taxon>unclassified sequences</taxon>
        <taxon>metagenomes</taxon>
        <taxon>ecological metagenomes</taxon>
    </lineage>
</organism>
<dbReference type="SUPFAM" id="SSF56176">
    <property type="entry name" value="FAD-binding/transporter-associated domain-like"/>
    <property type="match status" value="1"/>
</dbReference>
<dbReference type="Pfam" id="PF01565">
    <property type="entry name" value="FAD_binding_4"/>
    <property type="match status" value="1"/>
</dbReference>
<evidence type="ECO:0000259" key="17">
    <source>
        <dbReference type="PROSITE" id="PS51387"/>
    </source>
</evidence>
<proteinExistence type="inferred from homology"/>
<dbReference type="GO" id="GO:0051301">
    <property type="term" value="P:cell division"/>
    <property type="evidence" value="ECO:0007669"/>
    <property type="project" value="UniProtKB-KW"/>
</dbReference>
<keyword evidence="15" id="KW-0961">Cell wall biogenesis/degradation</keyword>
<keyword evidence="13" id="KW-0560">Oxidoreductase</keyword>
<reference evidence="18" key="1">
    <citation type="submission" date="2018-05" db="EMBL/GenBank/DDBJ databases">
        <authorList>
            <person name="Lanie J.A."/>
            <person name="Ng W.-L."/>
            <person name="Kazmierczak K.M."/>
            <person name="Andrzejewski T.M."/>
            <person name="Davidsen T.M."/>
            <person name="Wayne K.J."/>
            <person name="Tettelin H."/>
            <person name="Glass J.I."/>
            <person name="Rusch D."/>
            <person name="Podicherti R."/>
            <person name="Tsui H.-C.T."/>
            <person name="Winkler M.E."/>
        </authorList>
    </citation>
    <scope>NUCLEOTIDE SEQUENCE</scope>
</reference>
<evidence type="ECO:0000256" key="8">
    <source>
        <dbReference type="ARBA" id="ARBA00022630"/>
    </source>
</evidence>
<dbReference type="GO" id="GO:0071555">
    <property type="term" value="P:cell wall organization"/>
    <property type="evidence" value="ECO:0007669"/>
    <property type="project" value="UniProtKB-KW"/>
</dbReference>
<keyword evidence="6" id="KW-0963">Cytoplasm</keyword>
<keyword evidence="14" id="KW-0131">Cell cycle</keyword>
<dbReference type="InterPro" id="IPR011601">
    <property type="entry name" value="MurB_C"/>
</dbReference>
<evidence type="ECO:0000256" key="1">
    <source>
        <dbReference type="ARBA" id="ARBA00001974"/>
    </source>
</evidence>
<keyword evidence="10" id="KW-0521">NADP</keyword>
<keyword evidence="9" id="KW-0274">FAD</keyword>
<dbReference type="EC" id="1.3.1.98" evidence="5"/>
<dbReference type="InterPro" id="IPR036318">
    <property type="entry name" value="FAD-bd_PCMH-like_sf"/>
</dbReference>
<dbReference type="Pfam" id="PF02873">
    <property type="entry name" value="MurB_C"/>
    <property type="match status" value="1"/>
</dbReference>
<sequence>MNTISSNFSLKNYNTFNIDVKSDKFISINTEDQLIDFLFKNKDEDNIFILGGGSNVLFSKDYKGTIVHISIKGKKIIEESNDNIIIEVNSGENWHEFVKWSIEKNYGGIENLSLIPGNVGAAPIQNIGAYGVELKDVFDSCRVLSIDSNEIKHFNKDQCEFDYRSSVFKSKQKNKYVILSIRLKLTKEPHSYNLSYDSLKEKFSNKKISLSNISEEIIKIRESKLPNPKKIGNCGSFFKNPLIESKKLDELLKKHPQLPYHKNKNELYKIPAAWLIEKMGFKQKSLGNVGVYINQPLVIVNNGNANGSDILNFANNIKDSVKKEFNIELEEEVNII</sequence>
<evidence type="ECO:0000313" key="18">
    <source>
        <dbReference type="EMBL" id="SUZ88701.1"/>
    </source>
</evidence>